<feature type="domain" description="DUF306" evidence="1">
    <location>
        <begin position="67"/>
        <end position="157"/>
    </location>
</feature>
<accession>A0AA51YKB7</accession>
<evidence type="ECO:0000313" key="3">
    <source>
        <dbReference type="Proteomes" id="UP001183006"/>
    </source>
</evidence>
<keyword evidence="3" id="KW-1185">Reference proteome</keyword>
<evidence type="ECO:0000259" key="1">
    <source>
        <dbReference type="Pfam" id="PF03724"/>
    </source>
</evidence>
<dbReference type="Proteomes" id="UP001183006">
    <property type="component" value="Chromosome"/>
</dbReference>
<reference evidence="2" key="1">
    <citation type="submission" date="2023-08" db="EMBL/GenBank/DDBJ databases">
        <title>Methanolobus mangrovi sp. nov. and Methanolobus sediminis sp. nov, two novel methylotrophic methanogens isolated from mangrove sediments in China.</title>
        <authorList>
            <person name="Zhou J."/>
        </authorList>
    </citation>
    <scope>NUCLEOTIDE SEQUENCE</scope>
    <source>
        <strain evidence="2">FTZ2</strain>
    </source>
</reference>
<gene>
    <name evidence="2" type="ORF">RE476_04225</name>
</gene>
<dbReference type="PANTHER" id="PTHR35535:SF2">
    <property type="entry name" value="DUF306 DOMAIN-CONTAINING PROTEIN"/>
    <property type="match status" value="1"/>
</dbReference>
<evidence type="ECO:0000313" key="2">
    <source>
        <dbReference type="EMBL" id="WMW23044.1"/>
    </source>
</evidence>
<dbReference type="InterPro" id="IPR005184">
    <property type="entry name" value="DUF306_Meta_HslJ"/>
</dbReference>
<dbReference type="EMBL" id="CP133594">
    <property type="protein sequence ID" value="WMW23044.1"/>
    <property type="molecule type" value="Genomic_DNA"/>
</dbReference>
<dbReference type="PANTHER" id="PTHR35535">
    <property type="entry name" value="HEAT SHOCK PROTEIN HSLJ"/>
    <property type="match status" value="1"/>
</dbReference>
<name>A0AA51YKB7_9EURY</name>
<dbReference type="GeneID" id="84229320"/>
<protein>
    <submittedName>
        <fullName evidence="2">META domain-containing protein</fullName>
    </submittedName>
</protein>
<dbReference type="Pfam" id="PF03724">
    <property type="entry name" value="META"/>
    <property type="match status" value="1"/>
</dbReference>
<organism evidence="2 3">
    <name type="scientific">Methanolobus mangrovi</name>
    <dbReference type="NCBI Taxonomy" id="3072977"/>
    <lineage>
        <taxon>Archaea</taxon>
        <taxon>Methanobacteriati</taxon>
        <taxon>Methanobacteriota</taxon>
        <taxon>Stenosarchaea group</taxon>
        <taxon>Methanomicrobia</taxon>
        <taxon>Methanosarcinales</taxon>
        <taxon>Methanosarcinaceae</taxon>
        <taxon>Methanolobus</taxon>
    </lineage>
</organism>
<proteinExistence type="predicted"/>
<dbReference type="KEGG" id="mmav:RE476_04225"/>
<dbReference type="RefSeq" id="WP_309309160.1">
    <property type="nucleotide sequence ID" value="NZ_CP133594.1"/>
</dbReference>
<dbReference type="Gene3D" id="2.40.128.270">
    <property type="match status" value="1"/>
</dbReference>
<dbReference type="AlphaFoldDB" id="A0AA51YKB7"/>
<dbReference type="InterPro" id="IPR053147">
    <property type="entry name" value="Hsp_HslJ-like"/>
</dbReference>
<dbReference type="InterPro" id="IPR038670">
    <property type="entry name" value="HslJ-like_sf"/>
</dbReference>
<sequence length="263" mass="28490">MRNTRKILTLLFICFLATATLLVSGCTETVDDSEDVNNEEMGTETISINDVADIEWQWSGLIETEPASQSVVPDPEYYTIVFNSDNTYSIKADCNVGSGAYTLEGSDLTLLPGPMTLVYCGTDSLDTQYLSLLSNVTTVSIDNGKLVLGIGENGDRMLFVKEGTSPESNEESEPLSSFNGTISSLEDGASYPMLLLESEEISNSGYTEGIKFVISEETVIVDPNGGLFDSENLKEGMNVRVFFGPALTRSIPPIGQAELIQLK</sequence>
<dbReference type="PROSITE" id="PS51257">
    <property type="entry name" value="PROKAR_LIPOPROTEIN"/>
    <property type="match status" value="1"/>
</dbReference>